<protein>
    <submittedName>
        <fullName evidence="2">Uncharacterized protein</fullName>
    </submittedName>
</protein>
<dbReference type="EMBL" id="NCWY01000005">
    <property type="protein sequence ID" value="PAK95985.1"/>
    <property type="molecule type" value="Genomic_DNA"/>
</dbReference>
<feature type="compositionally biased region" description="Polar residues" evidence="1">
    <location>
        <begin position="173"/>
        <end position="186"/>
    </location>
</feature>
<dbReference type="InterPro" id="IPR012340">
    <property type="entry name" value="NA-bd_OB-fold"/>
</dbReference>
<accession>A0A269ZE09</accession>
<feature type="region of interest" description="Disordered" evidence="1">
    <location>
        <begin position="120"/>
        <end position="275"/>
    </location>
</feature>
<feature type="compositionally biased region" description="Acidic residues" evidence="1">
    <location>
        <begin position="230"/>
        <end position="257"/>
    </location>
</feature>
<name>A0A269ZE09_9MICO</name>
<evidence type="ECO:0000256" key="1">
    <source>
        <dbReference type="SAM" id="MobiDB-lite"/>
    </source>
</evidence>
<gene>
    <name evidence="2" type="ORF">B8X04_06940</name>
</gene>
<dbReference type="SUPFAM" id="SSF50249">
    <property type="entry name" value="Nucleic acid-binding proteins"/>
    <property type="match status" value="1"/>
</dbReference>
<sequence length="275" mass="28026">MSNIPITVCGTVATAPQARTLPTGRPCASFRLAVNHWRVDKQTGEFVSDTTSWFGVDCYGSLASNVGSSVTLGMSVVIQGHLRIREWESQERSGIAPTIIADHLGPDLRFGTANYVKAQGTASGRQSAPAQEAEGSGSGWDALPRENTGAAGRTDSFERSAAGSTDGARTETSRYGTASSGYSNETSGYGAESSGYAAGGSADDAEAGDSVDATRAGTYPTWQSGAPAGGDDESADGDEAVADDSDDSAALDDDDSTPSERDDIAGATAAAAAPF</sequence>
<feature type="compositionally biased region" description="Low complexity" evidence="1">
    <location>
        <begin position="187"/>
        <end position="202"/>
    </location>
</feature>
<dbReference type="PANTHER" id="PTHR10302:SF0">
    <property type="entry name" value="SINGLE-STRANDED DNA-BINDING PROTEIN, MITOCHONDRIAL"/>
    <property type="match status" value="1"/>
</dbReference>
<feature type="compositionally biased region" description="Low complexity" evidence="1">
    <location>
        <begin position="265"/>
        <end position="275"/>
    </location>
</feature>
<dbReference type="RefSeq" id="WP_095375850.1">
    <property type="nucleotide sequence ID" value="NZ_CP068173.1"/>
</dbReference>
<dbReference type="PANTHER" id="PTHR10302">
    <property type="entry name" value="SINGLE-STRANDED DNA-BINDING PROTEIN"/>
    <property type="match status" value="1"/>
</dbReference>
<reference evidence="2 3" key="1">
    <citation type="submission" date="2017-04" db="EMBL/GenBank/DDBJ databases">
        <title>Kefir bacterial isolates.</title>
        <authorList>
            <person name="Kim Y."/>
            <person name="Blasche S."/>
            <person name="Patil K.R."/>
        </authorList>
    </citation>
    <scope>NUCLEOTIDE SEQUENCE [LARGE SCALE GENOMIC DNA]</scope>
    <source>
        <strain evidence="2 3">OG2</strain>
    </source>
</reference>
<dbReference type="InterPro" id="IPR000424">
    <property type="entry name" value="Primosome_PriB/ssb"/>
</dbReference>
<evidence type="ECO:0000313" key="3">
    <source>
        <dbReference type="Proteomes" id="UP000216867"/>
    </source>
</evidence>
<dbReference type="NCBIfam" id="TIGR00621">
    <property type="entry name" value="ssb"/>
    <property type="match status" value="1"/>
</dbReference>
<dbReference type="GO" id="GO:0003697">
    <property type="term" value="F:single-stranded DNA binding"/>
    <property type="evidence" value="ECO:0007669"/>
    <property type="project" value="InterPro"/>
</dbReference>
<dbReference type="Gene3D" id="2.40.50.140">
    <property type="entry name" value="Nucleic acid-binding proteins"/>
    <property type="match status" value="1"/>
</dbReference>
<dbReference type="Proteomes" id="UP000216867">
    <property type="component" value="Unassembled WGS sequence"/>
</dbReference>
<dbReference type="CDD" id="cd04496">
    <property type="entry name" value="SSB_OBF"/>
    <property type="match status" value="1"/>
</dbReference>
<dbReference type="InterPro" id="IPR011344">
    <property type="entry name" value="ssDNA-bd"/>
</dbReference>
<dbReference type="AlphaFoldDB" id="A0A269ZE09"/>
<feature type="compositionally biased region" description="Polar residues" evidence="1">
    <location>
        <begin position="120"/>
        <end position="129"/>
    </location>
</feature>
<dbReference type="GO" id="GO:0006260">
    <property type="term" value="P:DNA replication"/>
    <property type="evidence" value="ECO:0007669"/>
    <property type="project" value="InterPro"/>
</dbReference>
<dbReference type="GO" id="GO:0009295">
    <property type="term" value="C:nucleoid"/>
    <property type="evidence" value="ECO:0007669"/>
    <property type="project" value="TreeGrafter"/>
</dbReference>
<dbReference type="PROSITE" id="PS50935">
    <property type="entry name" value="SSB"/>
    <property type="match status" value="1"/>
</dbReference>
<evidence type="ECO:0000313" key="2">
    <source>
        <dbReference type="EMBL" id="PAK95985.1"/>
    </source>
</evidence>
<proteinExistence type="predicted"/>
<organism evidence="2 3">
    <name type="scientific">Brevibacterium casei</name>
    <dbReference type="NCBI Taxonomy" id="33889"/>
    <lineage>
        <taxon>Bacteria</taxon>
        <taxon>Bacillati</taxon>
        <taxon>Actinomycetota</taxon>
        <taxon>Actinomycetes</taxon>
        <taxon>Micrococcales</taxon>
        <taxon>Brevibacteriaceae</taxon>
        <taxon>Brevibacterium</taxon>
    </lineage>
</organism>
<comment type="caution">
    <text evidence="2">The sequence shown here is derived from an EMBL/GenBank/DDBJ whole genome shotgun (WGS) entry which is preliminary data.</text>
</comment>
<dbReference type="Pfam" id="PF00436">
    <property type="entry name" value="SSB"/>
    <property type="match status" value="1"/>
</dbReference>